<sequence>MISLKEASIADISTIQDVANKTWPITYGEILSKEQLDYMMDLIYSDESLINQIQKQEQLFYIAYEEASVLAFIGIEHNYKDEAVTRIHKIYILPEAQGKGIGKLLIDAVQKIANENNSTSLSLNVNRFNKALAFYQKLGFEIIAEENIEIGNGYLMEDYKMEKKL</sequence>
<dbReference type="EMBL" id="SMLG01000007">
    <property type="protein sequence ID" value="TDE43572.1"/>
    <property type="molecule type" value="Genomic_DNA"/>
</dbReference>
<feature type="domain" description="N-acetyltransferase" evidence="3">
    <location>
        <begin position="2"/>
        <end position="165"/>
    </location>
</feature>
<dbReference type="PROSITE" id="PS51186">
    <property type="entry name" value="GNAT"/>
    <property type="match status" value="1"/>
</dbReference>
<protein>
    <submittedName>
        <fullName evidence="4">GNAT family N-acetyltransferase</fullName>
    </submittedName>
</protein>
<dbReference type="AlphaFoldDB" id="A0A4R5F750"/>
<comment type="caution">
    <text evidence="4">The sequence shown here is derived from an EMBL/GenBank/DDBJ whole genome shotgun (WGS) entry which is preliminary data.</text>
</comment>
<evidence type="ECO:0000256" key="1">
    <source>
        <dbReference type="ARBA" id="ARBA00022679"/>
    </source>
</evidence>
<dbReference type="PANTHER" id="PTHR43420">
    <property type="entry name" value="ACETYLTRANSFERASE"/>
    <property type="match status" value="1"/>
</dbReference>
<proteinExistence type="predicted"/>
<dbReference type="RefSeq" id="WP_131916524.1">
    <property type="nucleotide sequence ID" value="NZ_SMLG01000007.1"/>
</dbReference>
<evidence type="ECO:0000313" key="5">
    <source>
        <dbReference type="Proteomes" id="UP000294814"/>
    </source>
</evidence>
<keyword evidence="5" id="KW-1185">Reference proteome</keyword>
<evidence type="ECO:0000256" key="2">
    <source>
        <dbReference type="ARBA" id="ARBA00023315"/>
    </source>
</evidence>
<evidence type="ECO:0000259" key="3">
    <source>
        <dbReference type="PROSITE" id="PS51186"/>
    </source>
</evidence>
<dbReference type="Gene3D" id="3.40.630.30">
    <property type="match status" value="1"/>
</dbReference>
<evidence type="ECO:0000313" key="4">
    <source>
        <dbReference type="EMBL" id="TDE43572.1"/>
    </source>
</evidence>
<dbReference type="Proteomes" id="UP000294814">
    <property type="component" value="Unassembled WGS sequence"/>
</dbReference>
<dbReference type="SUPFAM" id="SSF55729">
    <property type="entry name" value="Acyl-CoA N-acyltransferases (Nat)"/>
    <property type="match status" value="1"/>
</dbReference>
<dbReference type="OrthoDB" id="9800604at2"/>
<accession>A0A4R5F750</accession>
<dbReference type="InterPro" id="IPR016181">
    <property type="entry name" value="Acyl_CoA_acyltransferase"/>
</dbReference>
<gene>
    <name evidence="4" type="ORF">E0I26_11005</name>
</gene>
<keyword evidence="2" id="KW-0012">Acyltransferase</keyword>
<reference evidence="4 5" key="1">
    <citation type="submission" date="2019-03" db="EMBL/GenBank/DDBJ databases">
        <title>Novel species of Flavobacterium.</title>
        <authorList>
            <person name="Liu Q."/>
            <person name="Xin Y.-H."/>
        </authorList>
    </citation>
    <scope>NUCLEOTIDE SEQUENCE [LARGE SCALE GENOMIC DNA]</scope>
    <source>
        <strain evidence="4 5">LB3P52</strain>
    </source>
</reference>
<name>A0A4R5F750_9FLAO</name>
<organism evidence="4 5">
    <name type="scientific">Flavobacterium rhamnosiphilum</name>
    <dbReference type="NCBI Taxonomy" id="2541724"/>
    <lineage>
        <taxon>Bacteria</taxon>
        <taxon>Pseudomonadati</taxon>
        <taxon>Bacteroidota</taxon>
        <taxon>Flavobacteriia</taxon>
        <taxon>Flavobacteriales</taxon>
        <taxon>Flavobacteriaceae</taxon>
        <taxon>Flavobacterium</taxon>
    </lineage>
</organism>
<dbReference type="Pfam" id="PF13673">
    <property type="entry name" value="Acetyltransf_10"/>
    <property type="match status" value="1"/>
</dbReference>
<keyword evidence="1 4" id="KW-0808">Transferase</keyword>
<dbReference type="GO" id="GO:0016747">
    <property type="term" value="F:acyltransferase activity, transferring groups other than amino-acyl groups"/>
    <property type="evidence" value="ECO:0007669"/>
    <property type="project" value="InterPro"/>
</dbReference>
<dbReference type="CDD" id="cd04301">
    <property type="entry name" value="NAT_SF"/>
    <property type="match status" value="1"/>
</dbReference>
<dbReference type="InterPro" id="IPR050680">
    <property type="entry name" value="YpeA/RimI_acetyltransf"/>
</dbReference>
<dbReference type="PANTHER" id="PTHR43420:SF47">
    <property type="entry name" value="N-ACETYLTRANSFERASE DOMAIN-CONTAINING PROTEIN"/>
    <property type="match status" value="1"/>
</dbReference>
<dbReference type="InterPro" id="IPR000182">
    <property type="entry name" value="GNAT_dom"/>
</dbReference>